<comment type="catalytic activity">
    <reaction evidence="1">
        <text>Endonucleolytic cleavage to 5'-phosphomonoester.</text>
        <dbReference type="EC" id="3.1.26.4"/>
    </reaction>
</comment>
<dbReference type="InterPro" id="IPR012337">
    <property type="entry name" value="RNaseH-like_sf"/>
</dbReference>
<keyword evidence="13" id="KW-1185">Reference proteome</keyword>
<dbReference type="PROSITE" id="PS50879">
    <property type="entry name" value="RNASE_H_1"/>
    <property type="match status" value="1"/>
</dbReference>
<dbReference type="GO" id="GO:0003676">
    <property type="term" value="F:nucleic acid binding"/>
    <property type="evidence" value="ECO:0007669"/>
    <property type="project" value="InterPro"/>
</dbReference>
<proteinExistence type="inferred from homology"/>
<comment type="similarity">
    <text evidence="3">Belongs to the RNase H family.</text>
</comment>
<evidence type="ECO:0000256" key="9">
    <source>
        <dbReference type="ARBA" id="ARBA00022801"/>
    </source>
</evidence>
<keyword evidence="9" id="KW-0378">Hydrolase</keyword>
<evidence type="ECO:0000256" key="1">
    <source>
        <dbReference type="ARBA" id="ARBA00000077"/>
    </source>
</evidence>
<dbReference type="InterPro" id="IPR022892">
    <property type="entry name" value="RNaseHI"/>
</dbReference>
<evidence type="ECO:0000256" key="6">
    <source>
        <dbReference type="ARBA" id="ARBA00022722"/>
    </source>
</evidence>
<organism evidence="12 13">
    <name type="scientific">Robbsia andropogonis</name>
    <dbReference type="NCBI Taxonomy" id="28092"/>
    <lineage>
        <taxon>Bacteria</taxon>
        <taxon>Pseudomonadati</taxon>
        <taxon>Pseudomonadota</taxon>
        <taxon>Betaproteobacteria</taxon>
        <taxon>Burkholderiales</taxon>
        <taxon>Burkholderiaceae</taxon>
        <taxon>Robbsia</taxon>
    </lineage>
</organism>
<evidence type="ECO:0000256" key="10">
    <source>
        <dbReference type="ARBA" id="ARBA00022842"/>
    </source>
</evidence>
<dbReference type="InterPro" id="IPR036397">
    <property type="entry name" value="RNaseH_sf"/>
</dbReference>
<dbReference type="PATRIC" id="fig|28092.6.peg.1963"/>
<dbReference type="STRING" id="28092.WM40_08285"/>
<comment type="subunit">
    <text evidence="4">Monomer.</text>
</comment>
<dbReference type="Gene3D" id="3.30.420.10">
    <property type="entry name" value="Ribonuclease H-like superfamily/Ribonuclease H"/>
    <property type="match status" value="1"/>
</dbReference>
<dbReference type="GO" id="GO:0043137">
    <property type="term" value="P:DNA replication, removal of RNA primer"/>
    <property type="evidence" value="ECO:0007669"/>
    <property type="project" value="TreeGrafter"/>
</dbReference>
<keyword evidence="10" id="KW-0460">Magnesium</keyword>
<evidence type="ECO:0000256" key="8">
    <source>
        <dbReference type="ARBA" id="ARBA00022759"/>
    </source>
</evidence>
<evidence type="ECO:0000259" key="11">
    <source>
        <dbReference type="PROSITE" id="PS50879"/>
    </source>
</evidence>
<name>A0A0F5K3M5_9BURK</name>
<feature type="domain" description="RNase H type-1" evidence="11">
    <location>
        <begin position="2"/>
        <end position="132"/>
    </location>
</feature>
<keyword evidence="8" id="KW-0255">Endonuclease</keyword>
<dbReference type="InterPro" id="IPR002156">
    <property type="entry name" value="RNaseH_domain"/>
</dbReference>
<dbReference type="EMBL" id="LAQU01000006">
    <property type="protein sequence ID" value="KKB64127.1"/>
    <property type="molecule type" value="Genomic_DNA"/>
</dbReference>
<keyword evidence="6" id="KW-0540">Nuclease</keyword>
<evidence type="ECO:0000256" key="4">
    <source>
        <dbReference type="ARBA" id="ARBA00011245"/>
    </source>
</evidence>
<dbReference type="GO" id="GO:0004523">
    <property type="term" value="F:RNA-DNA hybrid ribonuclease activity"/>
    <property type="evidence" value="ECO:0007669"/>
    <property type="project" value="UniProtKB-EC"/>
</dbReference>
<dbReference type="SUPFAM" id="SSF53098">
    <property type="entry name" value="Ribonuclease H-like"/>
    <property type="match status" value="1"/>
</dbReference>
<dbReference type="PANTHER" id="PTHR10642">
    <property type="entry name" value="RIBONUCLEASE H1"/>
    <property type="match status" value="1"/>
</dbReference>
<evidence type="ECO:0000313" key="13">
    <source>
        <dbReference type="Proteomes" id="UP000033618"/>
    </source>
</evidence>
<gene>
    <name evidence="12" type="ORF">WM40_08285</name>
</gene>
<dbReference type="Pfam" id="PF00075">
    <property type="entry name" value="RNase_H"/>
    <property type="match status" value="1"/>
</dbReference>
<protein>
    <recommendedName>
        <fullName evidence="5">ribonuclease H</fullName>
        <ecNumber evidence="5">3.1.26.4</ecNumber>
    </recommendedName>
</protein>
<sequence length="142" mass="15274">MEPGSFVIYSDGSALRNPGPAGCGWVVLSSGKVVYEGFESIGHATNQVAEILAAAHGLNNLPANSSIDVHTDSLYVVQTMKGAFKKKANIEHWVFLDEAVRRHASVRFHHVKGHAGHDMNERADVLANKGSELSRKRLAAGS</sequence>
<evidence type="ECO:0000256" key="7">
    <source>
        <dbReference type="ARBA" id="ARBA00022723"/>
    </source>
</evidence>
<dbReference type="GO" id="GO:0046872">
    <property type="term" value="F:metal ion binding"/>
    <property type="evidence" value="ECO:0007669"/>
    <property type="project" value="UniProtKB-KW"/>
</dbReference>
<evidence type="ECO:0000256" key="5">
    <source>
        <dbReference type="ARBA" id="ARBA00012180"/>
    </source>
</evidence>
<accession>A0A0F5K3M5</accession>
<dbReference type="PANTHER" id="PTHR10642:SF26">
    <property type="entry name" value="RIBONUCLEASE H1"/>
    <property type="match status" value="1"/>
</dbReference>
<comment type="caution">
    <text evidence="12">The sequence shown here is derived from an EMBL/GenBank/DDBJ whole genome shotgun (WGS) entry which is preliminary data.</text>
</comment>
<evidence type="ECO:0000256" key="2">
    <source>
        <dbReference type="ARBA" id="ARBA00001946"/>
    </source>
</evidence>
<keyword evidence="7" id="KW-0479">Metal-binding</keyword>
<evidence type="ECO:0000313" key="12">
    <source>
        <dbReference type="EMBL" id="KKB64127.1"/>
    </source>
</evidence>
<dbReference type="EC" id="3.1.26.4" evidence="5"/>
<evidence type="ECO:0000256" key="3">
    <source>
        <dbReference type="ARBA" id="ARBA00005300"/>
    </source>
</evidence>
<dbReference type="InterPro" id="IPR050092">
    <property type="entry name" value="RNase_H"/>
</dbReference>
<dbReference type="Proteomes" id="UP000033618">
    <property type="component" value="Unassembled WGS sequence"/>
</dbReference>
<comment type="cofactor">
    <cofactor evidence="2">
        <name>Mg(2+)</name>
        <dbReference type="ChEBI" id="CHEBI:18420"/>
    </cofactor>
</comment>
<reference evidence="12 13" key="1">
    <citation type="submission" date="2015-03" db="EMBL/GenBank/DDBJ databases">
        <title>Draft Genome Sequence of Burkholderia andropogonis type strain ICMP2807, isolated from Sorghum bicolor.</title>
        <authorList>
            <person name="Lopes-Santos L."/>
            <person name="Castro D.B."/>
            <person name="Ottoboni L.M."/>
            <person name="Park D."/>
            <person name="Weirc B.S."/>
            <person name="Destefano S.A."/>
        </authorList>
    </citation>
    <scope>NUCLEOTIDE SEQUENCE [LARGE SCALE GENOMIC DNA]</scope>
    <source>
        <strain evidence="12 13">ICMP2807</strain>
    </source>
</reference>
<dbReference type="AlphaFoldDB" id="A0A0F5K3M5"/>
<dbReference type="CDD" id="cd09278">
    <property type="entry name" value="RNase_HI_prokaryote_like"/>
    <property type="match status" value="1"/>
</dbReference>